<reference evidence="2 3" key="1">
    <citation type="submission" date="2024-04" db="EMBL/GenBank/DDBJ databases">
        <title>Tritrichomonas musculus Genome.</title>
        <authorList>
            <person name="Alves-Ferreira E."/>
            <person name="Grigg M."/>
            <person name="Lorenzi H."/>
            <person name="Galac M."/>
        </authorList>
    </citation>
    <scope>NUCLEOTIDE SEQUENCE [LARGE SCALE GENOMIC DNA]</scope>
    <source>
        <strain evidence="2 3">EAF2021</strain>
    </source>
</reference>
<evidence type="ECO:0000313" key="3">
    <source>
        <dbReference type="Proteomes" id="UP001470230"/>
    </source>
</evidence>
<organism evidence="2 3">
    <name type="scientific">Tritrichomonas musculus</name>
    <dbReference type="NCBI Taxonomy" id="1915356"/>
    <lineage>
        <taxon>Eukaryota</taxon>
        <taxon>Metamonada</taxon>
        <taxon>Parabasalia</taxon>
        <taxon>Tritrichomonadida</taxon>
        <taxon>Tritrichomonadidae</taxon>
        <taxon>Tritrichomonas</taxon>
    </lineage>
</organism>
<keyword evidence="1" id="KW-0812">Transmembrane</keyword>
<keyword evidence="3" id="KW-1185">Reference proteome</keyword>
<evidence type="ECO:0000256" key="1">
    <source>
        <dbReference type="SAM" id="Phobius"/>
    </source>
</evidence>
<gene>
    <name evidence="2" type="ORF">M9Y10_006703</name>
</gene>
<dbReference type="Proteomes" id="UP001470230">
    <property type="component" value="Unassembled WGS sequence"/>
</dbReference>
<keyword evidence="1" id="KW-1133">Transmembrane helix</keyword>
<evidence type="ECO:0000313" key="2">
    <source>
        <dbReference type="EMBL" id="KAK8876489.1"/>
    </source>
</evidence>
<keyword evidence="1" id="KW-0472">Membrane</keyword>
<proteinExistence type="predicted"/>
<protein>
    <submittedName>
        <fullName evidence="2">Uncharacterized protein</fullName>
    </submittedName>
</protein>
<feature type="transmembrane region" description="Helical" evidence="1">
    <location>
        <begin position="152"/>
        <end position="172"/>
    </location>
</feature>
<sequence length="177" mass="20707">MIWLFFINFATINNGIFDIPFTEKFIILYLGPFDIAELNISDSILSIFSNWQNENSFYVEVESIDRKGIITNHGKYNKNSHLIGVYFEKRDYILKFSNEGQNEINFAIKFEKLYGFSPPNITDKISTKYKFPDIKPSSSENLIFDDTKERKFIFYIALIVTLVAVNILVYVIDCFWG</sequence>
<name>A0ABR2JF36_9EUKA</name>
<dbReference type="EMBL" id="JAPFFF010000012">
    <property type="protein sequence ID" value="KAK8876489.1"/>
    <property type="molecule type" value="Genomic_DNA"/>
</dbReference>
<comment type="caution">
    <text evidence="2">The sequence shown here is derived from an EMBL/GenBank/DDBJ whole genome shotgun (WGS) entry which is preliminary data.</text>
</comment>
<accession>A0ABR2JF36</accession>